<organism evidence="1 2">
    <name type="scientific">Caerostris extrusa</name>
    <name type="common">Bark spider</name>
    <name type="synonym">Caerostris bankana</name>
    <dbReference type="NCBI Taxonomy" id="172846"/>
    <lineage>
        <taxon>Eukaryota</taxon>
        <taxon>Metazoa</taxon>
        <taxon>Ecdysozoa</taxon>
        <taxon>Arthropoda</taxon>
        <taxon>Chelicerata</taxon>
        <taxon>Arachnida</taxon>
        <taxon>Araneae</taxon>
        <taxon>Araneomorphae</taxon>
        <taxon>Entelegynae</taxon>
        <taxon>Araneoidea</taxon>
        <taxon>Araneidae</taxon>
        <taxon>Caerostris</taxon>
    </lineage>
</organism>
<comment type="caution">
    <text evidence="1">The sequence shown here is derived from an EMBL/GenBank/DDBJ whole genome shotgun (WGS) entry which is preliminary data.</text>
</comment>
<sequence length="100" mass="11242">MAPMYRSFSSGTFCWAEISSGARGSTTLPTPCRTAASNRRTQRVACISAGQLISPASFNRRHTRIEEERGHFVWRFLTHSRSFRCRRSIDREAGIQSSSG</sequence>
<dbReference type="AlphaFoldDB" id="A0AAV4VNL3"/>
<dbReference type="Proteomes" id="UP001054945">
    <property type="component" value="Unassembled WGS sequence"/>
</dbReference>
<accession>A0AAV4VNL3</accession>
<evidence type="ECO:0000313" key="2">
    <source>
        <dbReference type="Proteomes" id="UP001054945"/>
    </source>
</evidence>
<dbReference type="EMBL" id="BPLR01014865">
    <property type="protein sequence ID" value="GIY71817.1"/>
    <property type="molecule type" value="Genomic_DNA"/>
</dbReference>
<reference evidence="1 2" key="1">
    <citation type="submission" date="2021-06" db="EMBL/GenBank/DDBJ databases">
        <title>Caerostris extrusa draft genome.</title>
        <authorList>
            <person name="Kono N."/>
            <person name="Arakawa K."/>
        </authorList>
    </citation>
    <scope>NUCLEOTIDE SEQUENCE [LARGE SCALE GENOMIC DNA]</scope>
</reference>
<gene>
    <name evidence="1" type="ORF">CEXT_81251</name>
</gene>
<evidence type="ECO:0000313" key="1">
    <source>
        <dbReference type="EMBL" id="GIY71817.1"/>
    </source>
</evidence>
<keyword evidence="2" id="KW-1185">Reference proteome</keyword>
<proteinExistence type="predicted"/>
<protein>
    <submittedName>
        <fullName evidence="1">Uncharacterized protein</fullName>
    </submittedName>
</protein>
<name>A0AAV4VNL3_CAEEX</name>